<dbReference type="InterPro" id="IPR038277">
    <property type="entry name" value="UreF_sf"/>
</dbReference>
<evidence type="ECO:0000256" key="3">
    <source>
        <dbReference type="HAMAP-Rule" id="MF_01385"/>
    </source>
</evidence>
<keyword evidence="2 3" id="KW-0143">Chaperone</keyword>
<keyword evidence="1 3" id="KW-0996">Nickel insertion</keyword>
<proteinExistence type="inferred from homology"/>
<dbReference type="PIRSF" id="PIRSF009467">
    <property type="entry name" value="Ureas_acces_UreF"/>
    <property type="match status" value="1"/>
</dbReference>
<organism evidence="4 5">
    <name type="scientific">Zhenhengia yiwuensis</name>
    <dbReference type="NCBI Taxonomy" id="2763666"/>
    <lineage>
        <taxon>Bacteria</taxon>
        <taxon>Bacillati</taxon>
        <taxon>Bacillota</taxon>
        <taxon>Clostridia</taxon>
        <taxon>Lachnospirales</taxon>
        <taxon>Lachnospiraceae</taxon>
        <taxon>Zhenhengia</taxon>
    </lineage>
</organism>
<dbReference type="EMBL" id="JACRSY010000009">
    <property type="protein sequence ID" value="MBC8579265.1"/>
    <property type="molecule type" value="Genomic_DNA"/>
</dbReference>
<evidence type="ECO:0000313" key="4">
    <source>
        <dbReference type="EMBL" id="MBC8579265.1"/>
    </source>
</evidence>
<comment type="similarity">
    <text evidence="3">Belongs to the UreF family.</text>
</comment>
<dbReference type="Pfam" id="PF01730">
    <property type="entry name" value="UreF"/>
    <property type="match status" value="1"/>
</dbReference>
<dbReference type="GO" id="GO:0005737">
    <property type="term" value="C:cytoplasm"/>
    <property type="evidence" value="ECO:0007669"/>
    <property type="project" value="UniProtKB-SubCell"/>
</dbReference>
<dbReference type="GO" id="GO:0016151">
    <property type="term" value="F:nickel cation binding"/>
    <property type="evidence" value="ECO:0007669"/>
    <property type="project" value="UniProtKB-UniRule"/>
</dbReference>
<name>A0A926EHV0_9FIRM</name>
<evidence type="ECO:0000256" key="1">
    <source>
        <dbReference type="ARBA" id="ARBA00022988"/>
    </source>
</evidence>
<comment type="function">
    <text evidence="3">Required for maturation of urease via the functional incorporation of the urease nickel metallocenter.</text>
</comment>
<dbReference type="InterPro" id="IPR002639">
    <property type="entry name" value="UreF"/>
</dbReference>
<comment type="caution">
    <text evidence="4">The sequence shown here is derived from an EMBL/GenBank/DDBJ whole genome shotgun (WGS) entry which is preliminary data.</text>
</comment>
<comment type="subcellular location">
    <subcellularLocation>
        <location evidence="3">Cytoplasm</location>
    </subcellularLocation>
</comment>
<evidence type="ECO:0000256" key="2">
    <source>
        <dbReference type="ARBA" id="ARBA00023186"/>
    </source>
</evidence>
<keyword evidence="3" id="KW-0963">Cytoplasm</keyword>
<comment type="subunit">
    <text evidence="3">UreD, UreF and UreG form a complex that acts as a GTP-hydrolysis-dependent molecular chaperone, activating the urease apoprotein by helping to assemble the nickel containing metallocenter of UreC. The UreE protein probably delivers the nickel.</text>
</comment>
<accession>A0A926EHV0</accession>
<dbReference type="PANTHER" id="PTHR33620">
    <property type="entry name" value="UREASE ACCESSORY PROTEIN F"/>
    <property type="match status" value="1"/>
</dbReference>
<dbReference type="Proteomes" id="UP000655830">
    <property type="component" value="Unassembled WGS sequence"/>
</dbReference>
<protein>
    <recommendedName>
        <fullName evidence="3">Urease accessory protein UreF</fullName>
    </recommendedName>
</protein>
<dbReference type="RefSeq" id="WP_177669497.1">
    <property type="nucleotide sequence ID" value="NZ_JACRSY010000009.1"/>
</dbReference>
<dbReference type="Gene3D" id="1.10.4190.10">
    <property type="entry name" value="Urease accessory protein UreF"/>
    <property type="match status" value="1"/>
</dbReference>
<evidence type="ECO:0000313" key="5">
    <source>
        <dbReference type="Proteomes" id="UP000655830"/>
    </source>
</evidence>
<gene>
    <name evidence="3" type="primary">ureF</name>
    <name evidence="4" type="ORF">H8718_06970</name>
</gene>
<reference evidence="4" key="1">
    <citation type="submission" date="2020-08" db="EMBL/GenBank/DDBJ databases">
        <title>Genome public.</title>
        <authorList>
            <person name="Liu C."/>
            <person name="Sun Q."/>
        </authorList>
    </citation>
    <scope>NUCLEOTIDE SEQUENCE</scope>
    <source>
        <strain evidence="4">NSJ-12</strain>
    </source>
</reference>
<sequence>MLTTATNRQLLQLLQICDSNFPIGAFSHSYGMETYLRDEWITNRESFEEYIKAFLKGQFIYSDGLAIRLVYEALSTQNLEKLWEIDQLITVQTMARETREGTKRVGRQMLQLILDLYDNPILEIYQKRIAQAVSYGHPALVFAIAVHTMGISEKDAILSYSFSTVSSLVQNGVRAIPLGQRDGQIILRDISEFLIELYEAIKNLEEEDFGMTIPGLEIAQMRHETLHFRLFMS</sequence>
<keyword evidence="5" id="KW-1185">Reference proteome</keyword>
<dbReference type="PANTHER" id="PTHR33620:SF1">
    <property type="entry name" value="UREASE ACCESSORY PROTEIN F"/>
    <property type="match status" value="1"/>
</dbReference>
<dbReference type="HAMAP" id="MF_01385">
    <property type="entry name" value="UreF"/>
    <property type="match status" value="1"/>
</dbReference>
<dbReference type="AlphaFoldDB" id="A0A926EHV0"/>